<dbReference type="RefSeq" id="WP_342111654.1">
    <property type="nucleotide sequence ID" value="NZ_JBCAUN010000001.1"/>
</dbReference>
<proteinExistence type="predicted"/>
<accession>A0ABU9W0G2</accession>
<comment type="caution">
    <text evidence="1">The sequence shown here is derived from an EMBL/GenBank/DDBJ whole genome shotgun (WGS) entry which is preliminary data.</text>
</comment>
<reference evidence="1 2" key="1">
    <citation type="submission" date="2024-03" db="EMBL/GenBank/DDBJ databases">
        <title>YIM 134122 draft genome.</title>
        <authorList>
            <person name="Zuo S."/>
            <person name="Xiong L."/>
        </authorList>
    </citation>
    <scope>NUCLEOTIDE SEQUENCE [LARGE SCALE GENOMIC DNA]</scope>
    <source>
        <strain evidence="1 2">YIM 134122</strain>
    </source>
</reference>
<evidence type="ECO:0000313" key="2">
    <source>
        <dbReference type="Proteomes" id="UP001425155"/>
    </source>
</evidence>
<name>A0ABU9W0G2_9MICO</name>
<dbReference type="EMBL" id="JBCLVG010000001">
    <property type="protein sequence ID" value="MEN1945493.1"/>
    <property type="molecule type" value="Genomic_DNA"/>
</dbReference>
<protein>
    <submittedName>
        <fullName evidence="1">Uncharacterized protein</fullName>
    </submittedName>
</protein>
<gene>
    <name evidence="1" type="ORF">WJX64_02945</name>
</gene>
<dbReference type="Proteomes" id="UP001425155">
    <property type="component" value="Unassembled WGS sequence"/>
</dbReference>
<organism evidence="1 2">
    <name type="scientific">Leifsonia stereocauli</name>
    <dbReference type="NCBI Taxonomy" id="3134136"/>
    <lineage>
        <taxon>Bacteria</taxon>
        <taxon>Bacillati</taxon>
        <taxon>Actinomycetota</taxon>
        <taxon>Actinomycetes</taxon>
        <taxon>Micrococcales</taxon>
        <taxon>Microbacteriaceae</taxon>
        <taxon>Leifsonia</taxon>
    </lineage>
</organism>
<keyword evidence="2" id="KW-1185">Reference proteome</keyword>
<sequence length="69" mass="8045">MPERTCTKRRYTSIGDAITAMKAIRRNGTTTGKLPVAPYPCETCRNFWHLTSQKPKGRRRAWWEKFSAE</sequence>
<evidence type="ECO:0000313" key="1">
    <source>
        <dbReference type="EMBL" id="MEN1945493.1"/>
    </source>
</evidence>